<organism evidence="15 16">
    <name type="scientific">Plectus sambesii</name>
    <dbReference type="NCBI Taxonomy" id="2011161"/>
    <lineage>
        <taxon>Eukaryota</taxon>
        <taxon>Metazoa</taxon>
        <taxon>Ecdysozoa</taxon>
        <taxon>Nematoda</taxon>
        <taxon>Chromadorea</taxon>
        <taxon>Plectida</taxon>
        <taxon>Plectina</taxon>
        <taxon>Plectoidea</taxon>
        <taxon>Plectidae</taxon>
        <taxon>Plectus</taxon>
    </lineage>
</organism>
<dbReference type="PRINTS" id="PR00398">
    <property type="entry name" value="STRDHORMONER"/>
</dbReference>
<dbReference type="SMART" id="SM00430">
    <property type="entry name" value="HOLI"/>
    <property type="match status" value="1"/>
</dbReference>
<feature type="compositionally biased region" description="Polar residues" evidence="12">
    <location>
        <begin position="463"/>
        <end position="472"/>
    </location>
</feature>
<dbReference type="GO" id="GO:0043565">
    <property type="term" value="F:sequence-specific DNA binding"/>
    <property type="evidence" value="ECO:0007669"/>
    <property type="project" value="InterPro"/>
</dbReference>
<dbReference type="PROSITE" id="PS51030">
    <property type="entry name" value="NUCLEAR_REC_DBD_2"/>
    <property type="match status" value="1"/>
</dbReference>
<feature type="compositionally biased region" description="Low complexity" evidence="12">
    <location>
        <begin position="1"/>
        <end position="16"/>
    </location>
</feature>
<dbReference type="Pfam" id="PF00105">
    <property type="entry name" value="zf-C4"/>
    <property type="match status" value="1"/>
</dbReference>
<dbReference type="Gene3D" id="3.30.50.10">
    <property type="entry name" value="Erythroid Transcription Factor GATA-1, subunit A"/>
    <property type="match status" value="1"/>
</dbReference>
<evidence type="ECO:0000256" key="7">
    <source>
        <dbReference type="ARBA" id="ARBA00023125"/>
    </source>
</evidence>
<dbReference type="PRINTS" id="PR00047">
    <property type="entry name" value="STROIDFINGER"/>
</dbReference>
<dbReference type="GO" id="GO:0005634">
    <property type="term" value="C:nucleus"/>
    <property type="evidence" value="ECO:0007669"/>
    <property type="project" value="UniProtKB-SubCell"/>
</dbReference>
<dbReference type="GO" id="GO:0032502">
    <property type="term" value="P:developmental process"/>
    <property type="evidence" value="ECO:0007669"/>
    <property type="project" value="UniProtKB-ARBA"/>
</dbReference>
<dbReference type="GO" id="GO:0006357">
    <property type="term" value="P:regulation of transcription by RNA polymerase II"/>
    <property type="evidence" value="ECO:0007669"/>
    <property type="project" value="UniProtKB-ARBA"/>
</dbReference>
<dbReference type="FunFam" id="3.30.50.10:FF:000019">
    <property type="entry name" value="Nuclear receptor subfamily 2 group E member"/>
    <property type="match status" value="1"/>
</dbReference>
<name>A0A914WUD4_9BILA</name>
<evidence type="ECO:0000256" key="2">
    <source>
        <dbReference type="ARBA" id="ARBA00005993"/>
    </source>
</evidence>
<dbReference type="AlphaFoldDB" id="A0A914WUD4"/>
<dbReference type="SUPFAM" id="SSF48508">
    <property type="entry name" value="Nuclear receptor ligand-binding domain"/>
    <property type="match status" value="1"/>
</dbReference>
<evidence type="ECO:0000256" key="10">
    <source>
        <dbReference type="ARBA" id="ARBA00023242"/>
    </source>
</evidence>
<dbReference type="SMART" id="SM00399">
    <property type="entry name" value="ZnF_C4"/>
    <property type="match status" value="1"/>
</dbReference>
<dbReference type="SUPFAM" id="SSF57716">
    <property type="entry name" value="Glucocorticoid receptor-like (DNA-binding domain)"/>
    <property type="match status" value="1"/>
</dbReference>
<sequence>MQSARRSVSSRQVQCRPLIPHSPRQRDRIPAAVGRQRVDSASLSLVQQFNMTTTSSRILLDIPCKVCQDHSSGKHYGIFACDGCAGFFKRSIRRHRQYVCKNRGNGQDGKCLVDKTHRNQCRACRLKKCVVIGMNKDAVQHERGPRNSTLRRQMALYFKENSLAVGAPSNPTAFPGMRPLTDMHFSPQPAPPFPLFPSALMSTMRPMFPMMPSPLAPSMRFDMPPVSTALFLPSADQQENLSMGENQGDGARSATSSPVSKEHSLKEQAARLLFMTINWPKSLPQFVSLPLNEQSIALSNCWSEMFLLAASQFGLLTNSAIQSLNQSLTSQENIDKLRKAASQLEQLQLDPFEYSCLRAIALFKDNRMAADHMQMTMARYEQLQYTSQPLRSLHVFMSLSALRDVPPIALEQLFFKDSIGDVPMSRLVCDLYQSPSIAAKSGGIPEPPTTATPDSDESGGDLPSSSASVGSS</sequence>
<dbReference type="PROSITE" id="PS00031">
    <property type="entry name" value="NUCLEAR_REC_DBD_1"/>
    <property type="match status" value="1"/>
</dbReference>
<keyword evidence="15" id="KW-1185">Reference proteome</keyword>
<reference evidence="16" key="1">
    <citation type="submission" date="2022-11" db="UniProtKB">
        <authorList>
            <consortium name="WormBaseParasite"/>
        </authorList>
    </citation>
    <scope>IDENTIFICATION</scope>
</reference>
<evidence type="ECO:0000313" key="16">
    <source>
        <dbReference type="WBParaSite" id="PSAMB.scaffold5287size12103.g26277.t1"/>
    </source>
</evidence>
<feature type="domain" description="Nuclear receptor" evidence="13">
    <location>
        <begin position="61"/>
        <end position="141"/>
    </location>
</feature>
<evidence type="ECO:0000256" key="3">
    <source>
        <dbReference type="ARBA" id="ARBA00022723"/>
    </source>
</evidence>
<feature type="region of interest" description="Disordered" evidence="12">
    <location>
        <begin position="1"/>
        <end position="26"/>
    </location>
</feature>
<keyword evidence="3 11" id="KW-0479">Metal-binding</keyword>
<dbReference type="Pfam" id="PF00104">
    <property type="entry name" value="Hormone_recep"/>
    <property type="match status" value="1"/>
</dbReference>
<evidence type="ECO:0000256" key="4">
    <source>
        <dbReference type="ARBA" id="ARBA00022771"/>
    </source>
</evidence>
<dbReference type="WBParaSite" id="PSAMB.scaffold5287size12103.g26277.t1">
    <property type="protein sequence ID" value="PSAMB.scaffold5287size12103.g26277.t1"/>
    <property type="gene ID" value="PSAMB.scaffold5287size12103.g26277"/>
</dbReference>
<keyword evidence="6 11" id="KW-0805">Transcription regulation</keyword>
<accession>A0A914WUD4</accession>
<evidence type="ECO:0000256" key="5">
    <source>
        <dbReference type="ARBA" id="ARBA00022833"/>
    </source>
</evidence>
<keyword evidence="9 11" id="KW-0675">Receptor</keyword>
<dbReference type="InterPro" id="IPR013088">
    <property type="entry name" value="Znf_NHR/GATA"/>
</dbReference>
<evidence type="ECO:0000256" key="1">
    <source>
        <dbReference type="ARBA" id="ARBA00004123"/>
    </source>
</evidence>
<dbReference type="CDD" id="cd07163">
    <property type="entry name" value="NR_DBD_TLX"/>
    <property type="match status" value="1"/>
</dbReference>
<proteinExistence type="inferred from homology"/>
<keyword evidence="8 11" id="KW-0804">Transcription</keyword>
<dbReference type="InterPro" id="IPR035500">
    <property type="entry name" value="NHR-like_dom_sf"/>
</dbReference>
<dbReference type="PROSITE" id="PS51843">
    <property type="entry name" value="NR_LBD"/>
    <property type="match status" value="1"/>
</dbReference>
<dbReference type="Proteomes" id="UP000887566">
    <property type="component" value="Unplaced"/>
</dbReference>
<keyword evidence="7 11" id="KW-0238">DNA-binding</keyword>
<keyword evidence="5 11" id="KW-0862">Zinc</keyword>
<dbReference type="PANTHER" id="PTHR24083">
    <property type="entry name" value="NUCLEAR HORMONE RECEPTOR"/>
    <property type="match status" value="1"/>
</dbReference>
<evidence type="ECO:0000259" key="14">
    <source>
        <dbReference type="PROSITE" id="PS51843"/>
    </source>
</evidence>
<dbReference type="GO" id="GO:0003700">
    <property type="term" value="F:DNA-binding transcription factor activity"/>
    <property type="evidence" value="ECO:0007669"/>
    <property type="project" value="InterPro"/>
</dbReference>
<feature type="region of interest" description="Disordered" evidence="12">
    <location>
        <begin position="240"/>
        <end position="262"/>
    </location>
</feature>
<dbReference type="InterPro" id="IPR050274">
    <property type="entry name" value="Nuclear_hormone_rcpt_NR2"/>
</dbReference>
<protein>
    <submittedName>
        <fullName evidence="16">Nuclear receptor subfamily 2 group E member 1</fullName>
    </submittedName>
</protein>
<dbReference type="InterPro" id="IPR001628">
    <property type="entry name" value="Znf_hrmn_rcpt"/>
</dbReference>
<evidence type="ECO:0000259" key="13">
    <source>
        <dbReference type="PROSITE" id="PS51030"/>
    </source>
</evidence>
<dbReference type="GO" id="GO:0008270">
    <property type="term" value="F:zinc ion binding"/>
    <property type="evidence" value="ECO:0007669"/>
    <property type="project" value="UniProtKB-KW"/>
</dbReference>
<evidence type="ECO:0000256" key="11">
    <source>
        <dbReference type="RuleBase" id="RU004334"/>
    </source>
</evidence>
<dbReference type="InterPro" id="IPR000536">
    <property type="entry name" value="Nucl_hrmn_rcpt_lig-bd"/>
</dbReference>
<evidence type="ECO:0000256" key="6">
    <source>
        <dbReference type="ARBA" id="ARBA00023015"/>
    </source>
</evidence>
<dbReference type="InterPro" id="IPR001723">
    <property type="entry name" value="Nuclear_hrmn_rcpt"/>
</dbReference>
<dbReference type="Gene3D" id="1.10.565.10">
    <property type="entry name" value="Retinoid X Receptor"/>
    <property type="match status" value="1"/>
</dbReference>
<evidence type="ECO:0000256" key="9">
    <source>
        <dbReference type="ARBA" id="ARBA00023170"/>
    </source>
</evidence>
<feature type="domain" description="NR LBD" evidence="14">
    <location>
        <begin position="233"/>
        <end position="435"/>
    </location>
</feature>
<evidence type="ECO:0000256" key="12">
    <source>
        <dbReference type="SAM" id="MobiDB-lite"/>
    </source>
</evidence>
<keyword evidence="4 11" id="KW-0863">Zinc-finger</keyword>
<evidence type="ECO:0000313" key="15">
    <source>
        <dbReference type="Proteomes" id="UP000887566"/>
    </source>
</evidence>
<comment type="similarity">
    <text evidence="2 11">Belongs to the nuclear hormone receptor family.</text>
</comment>
<keyword evidence="10 11" id="KW-0539">Nucleus</keyword>
<comment type="subcellular location">
    <subcellularLocation>
        <location evidence="1 11">Nucleus</location>
    </subcellularLocation>
</comment>
<evidence type="ECO:0000256" key="8">
    <source>
        <dbReference type="ARBA" id="ARBA00023163"/>
    </source>
</evidence>
<feature type="region of interest" description="Disordered" evidence="12">
    <location>
        <begin position="437"/>
        <end position="472"/>
    </location>
</feature>